<dbReference type="PATRIC" id="fig|1225564.3.peg.5660"/>
<feature type="transmembrane region" description="Helical" evidence="7">
    <location>
        <begin position="78"/>
        <end position="99"/>
    </location>
</feature>
<keyword evidence="5 7" id="KW-1133">Transmembrane helix</keyword>
<evidence type="ECO:0000313" key="9">
    <source>
        <dbReference type="Proteomes" id="UP000035489"/>
    </source>
</evidence>
<proteinExistence type="inferred from homology"/>
<feature type="transmembrane region" description="Helical" evidence="7">
    <location>
        <begin position="171"/>
        <end position="190"/>
    </location>
</feature>
<gene>
    <name evidence="8" type="ORF">AA309_21535</name>
</gene>
<protein>
    <submittedName>
        <fullName evidence="8">Translocation protein</fullName>
    </submittedName>
</protein>
<evidence type="ECO:0000256" key="7">
    <source>
        <dbReference type="RuleBase" id="RU362072"/>
    </source>
</evidence>
<feature type="transmembrane region" description="Helical" evidence="7">
    <location>
        <begin position="197"/>
        <end position="217"/>
    </location>
</feature>
<dbReference type="RefSeq" id="WP_047191087.1">
    <property type="nucleotide sequence ID" value="NZ_LCYG01000058.1"/>
</dbReference>
<comment type="subcellular location">
    <subcellularLocation>
        <location evidence="1 7">Cell membrane</location>
        <topology evidence="1 7">Multi-pass membrane protein</topology>
    </subcellularLocation>
</comment>
<keyword evidence="9" id="KW-1185">Reference proteome</keyword>
<dbReference type="STRING" id="1225564.AA309_21535"/>
<sequence length="273" mass="29489">MYGLSPAEAQSLIEAAIEFIVAAGLGMARALGIMLVLPVFTRPPIGGPIRGCVAFAIGLPCLAQISDGLKTLDPDTRLVIVTLLGLKEVFVGLVLGVLLSVPLWSIQAVGEIIDTQRGVTSEVVPADPATHSHASATALFLGITAITIFVASGGLQTMIRGLYGSYQIWPVYRILPLLTVQAAMELILLLDYIMLRTFLISGPVVAFLLLVDVSIMMLGRFAPQFKMNDLSPTIKNVGFGIMMVTYAVYLVEYMKSEIIQSNSMLDWFENLLK</sequence>
<dbReference type="EMBL" id="LCYG01000058">
    <property type="protein sequence ID" value="KLK91186.1"/>
    <property type="molecule type" value="Genomic_DNA"/>
</dbReference>
<evidence type="ECO:0000256" key="5">
    <source>
        <dbReference type="ARBA" id="ARBA00022989"/>
    </source>
</evidence>
<dbReference type="GO" id="GO:0005886">
    <property type="term" value="C:plasma membrane"/>
    <property type="evidence" value="ECO:0007669"/>
    <property type="project" value="UniProtKB-SubCell"/>
</dbReference>
<comment type="similarity">
    <text evidence="2 7">Belongs to the FliR/MopE/SpaR family.</text>
</comment>
<dbReference type="NCBIfam" id="TIGR01401">
    <property type="entry name" value="fliR_like_III"/>
    <property type="match status" value="1"/>
</dbReference>
<dbReference type="PRINTS" id="PR00953">
    <property type="entry name" value="TYPE3IMRPROT"/>
</dbReference>
<evidence type="ECO:0000313" key="8">
    <source>
        <dbReference type="EMBL" id="KLK91186.1"/>
    </source>
</evidence>
<dbReference type="InterPro" id="IPR006304">
    <property type="entry name" value="T3SS_SpaR/YscT"/>
</dbReference>
<keyword evidence="3 7" id="KW-1003">Cell membrane</keyword>
<feature type="transmembrane region" description="Helical" evidence="7">
    <location>
        <begin position="237"/>
        <end position="254"/>
    </location>
</feature>
<evidence type="ECO:0000256" key="3">
    <source>
        <dbReference type="ARBA" id="ARBA00022475"/>
    </source>
</evidence>
<dbReference type="Pfam" id="PF01311">
    <property type="entry name" value="Bac_export_1"/>
    <property type="match status" value="1"/>
</dbReference>
<evidence type="ECO:0000256" key="1">
    <source>
        <dbReference type="ARBA" id="ARBA00004651"/>
    </source>
</evidence>
<reference evidence="8 9" key="1">
    <citation type="submission" date="2015-05" db="EMBL/GenBank/DDBJ databases">
        <title>Draft genome sequence of Microvirga vignae strain BR3299, a novel nitrogen fixing bacteria isolated from Brazil semi-aired region.</title>
        <authorList>
            <person name="Zilli J.E."/>
            <person name="Passos S.R."/>
            <person name="Leite J."/>
            <person name="Baldani J.I."/>
            <person name="Xavier G.R."/>
            <person name="Rumjaneck N.G."/>
            <person name="Simoes-Araujo J.L."/>
        </authorList>
    </citation>
    <scope>NUCLEOTIDE SEQUENCE [LARGE SCALE GENOMIC DNA]</scope>
    <source>
        <strain evidence="8 9">BR3299</strain>
    </source>
</reference>
<organism evidence="8 9">
    <name type="scientific">Microvirga vignae</name>
    <dbReference type="NCBI Taxonomy" id="1225564"/>
    <lineage>
        <taxon>Bacteria</taxon>
        <taxon>Pseudomonadati</taxon>
        <taxon>Pseudomonadota</taxon>
        <taxon>Alphaproteobacteria</taxon>
        <taxon>Hyphomicrobiales</taxon>
        <taxon>Methylobacteriaceae</taxon>
        <taxon>Microvirga</taxon>
    </lineage>
</organism>
<dbReference type="InterPro" id="IPR002010">
    <property type="entry name" value="T3SS_IM_R"/>
</dbReference>
<feature type="transmembrane region" description="Helical" evidence="7">
    <location>
        <begin position="20"/>
        <end position="40"/>
    </location>
</feature>
<evidence type="ECO:0000256" key="4">
    <source>
        <dbReference type="ARBA" id="ARBA00022692"/>
    </source>
</evidence>
<dbReference type="GO" id="GO:0006605">
    <property type="term" value="P:protein targeting"/>
    <property type="evidence" value="ECO:0007669"/>
    <property type="project" value="UniProtKB-UniRule"/>
</dbReference>
<feature type="transmembrane region" description="Helical" evidence="7">
    <location>
        <begin position="138"/>
        <end position="159"/>
    </location>
</feature>
<accession>A0A0H1R8L3</accession>
<dbReference type="Proteomes" id="UP000035489">
    <property type="component" value="Unassembled WGS sequence"/>
</dbReference>
<evidence type="ECO:0000256" key="6">
    <source>
        <dbReference type="ARBA" id="ARBA00023136"/>
    </source>
</evidence>
<dbReference type="OrthoDB" id="9807748at2"/>
<feature type="transmembrane region" description="Helical" evidence="7">
    <location>
        <begin position="47"/>
        <end position="66"/>
    </location>
</feature>
<evidence type="ECO:0000256" key="2">
    <source>
        <dbReference type="ARBA" id="ARBA00009772"/>
    </source>
</evidence>
<dbReference type="AlphaFoldDB" id="A0A0H1R8L3"/>
<name>A0A0H1R8L3_9HYPH</name>
<dbReference type="PANTHER" id="PTHR30065">
    <property type="entry name" value="FLAGELLAR BIOSYNTHETIC PROTEIN FLIR"/>
    <property type="match status" value="1"/>
</dbReference>
<keyword evidence="6 7" id="KW-0472">Membrane</keyword>
<keyword evidence="4 7" id="KW-0812">Transmembrane</keyword>
<dbReference type="PANTHER" id="PTHR30065:SF1">
    <property type="entry name" value="SURFACE PRESENTATION OF ANTIGENS PROTEIN SPAR"/>
    <property type="match status" value="1"/>
</dbReference>
<comment type="caution">
    <text evidence="8">The sequence shown here is derived from an EMBL/GenBank/DDBJ whole genome shotgun (WGS) entry which is preliminary data.</text>
</comment>